<comment type="caution">
    <text evidence="2">The sequence shown here is derived from an EMBL/GenBank/DDBJ whole genome shotgun (WGS) entry which is preliminary data.</text>
</comment>
<evidence type="ECO:0000313" key="3">
    <source>
        <dbReference type="Proteomes" id="UP001595935"/>
    </source>
</evidence>
<gene>
    <name evidence="2" type="ORF">ACFO5S_07115</name>
</gene>
<accession>A0ABV9PAX5</accession>
<keyword evidence="3" id="KW-1185">Reference proteome</keyword>
<name>A0ABV9PAX5_9FLAO</name>
<dbReference type="SMART" id="SM00342">
    <property type="entry name" value="HTH_ARAC"/>
    <property type="match status" value="1"/>
</dbReference>
<protein>
    <submittedName>
        <fullName evidence="2">Helix-turn-helix domain-containing protein</fullName>
    </submittedName>
</protein>
<dbReference type="RefSeq" id="WP_213257714.1">
    <property type="nucleotide sequence ID" value="NZ_JAGYWA010000003.1"/>
</dbReference>
<reference evidence="3" key="1">
    <citation type="journal article" date="2019" name="Int. J. Syst. Evol. Microbiol.">
        <title>The Global Catalogue of Microorganisms (GCM) 10K type strain sequencing project: providing services to taxonomists for standard genome sequencing and annotation.</title>
        <authorList>
            <consortium name="The Broad Institute Genomics Platform"/>
            <consortium name="The Broad Institute Genome Sequencing Center for Infectious Disease"/>
            <person name="Wu L."/>
            <person name="Ma J."/>
        </authorList>
    </citation>
    <scope>NUCLEOTIDE SEQUENCE [LARGE SCALE GENOMIC DNA]</scope>
    <source>
        <strain evidence="3">WYCCWR 13023</strain>
    </source>
</reference>
<dbReference type="InterPro" id="IPR053142">
    <property type="entry name" value="PchR_regulatory_protein"/>
</dbReference>
<dbReference type="PROSITE" id="PS01124">
    <property type="entry name" value="HTH_ARAC_FAMILY_2"/>
    <property type="match status" value="1"/>
</dbReference>
<feature type="domain" description="HTH araC/xylS-type" evidence="1">
    <location>
        <begin position="227"/>
        <end position="327"/>
    </location>
</feature>
<dbReference type="PANTHER" id="PTHR47893">
    <property type="entry name" value="REGULATORY PROTEIN PCHR"/>
    <property type="match status" value="1"/>
</dbReference>
<dbReference type="PANTHER" id="PTHR47893:SF1">
    <property type="entry name" value="REGULATORY PROTEIN PCHR"/>
    <property type="match status" value="1"/>
</dbReference>
<dbReference type="Proteomes" id="UP001595935">
    <property type="component" value="Unassembled WGS sequence"/>
</dbReference>
<evidence type="ECO:0000313" key="2">
    <source>
        <dbReference type="EMBL" id="MFC4747209.1"/>
    </source>
</evidence>
<dbReference type="Pfam" id="PF12833">
    <property type="entry name" value="HTH_18"/>
    <property type="match status" value="1"/>
</dbReference>
<dbReference type="Gene3D" id="1.10.10.60">
    <property type="entry name" value="Homeodomain-like"/>
    <property type="match status" value="1"/>
</dbReference>
<proteinExistence type="predicted"/>
<evidence type="ECO:0000259" key="1">
    <source>
        <dbReference type="PROSITE" id="PS01124"/>
    </source>
</evidence>
<organism evidence="2 3">
    <name type="scientific">Flavobacterium branchiicola</name>
    <dbReference type="NCBI Taxonomy" id="1114875"/>
    <lineage>
        <taxon>Bacteria</taxon>
        <taxon>Pseudomonadati</taxon>
        <taxon>Bacteroidota</taxon>
        <taxon>Flavobacteriia</taxon>
        <taxon>Flavobacteriales</taxon>
        <taxon>Flavobacteriaceae</taxon>
        <taxon>Flavobacterium</taxon>
    </lineage>
</organism>
<sequence length="328" mass="37881">MKKVNHYFSLTPEWLEVLAEQVDTQVIDNKIILFPENIGQGHAYFTQINSGISVFFLDLSLNIPLKITRESSPNELFVFHYELSQHVNLIKINNEDYKIGSFDQLDLAIIDNEITSAYKPSINERTFAVRILVSKSLLGDFIKKYPKIEYKEDRKNRSPEAFYHYGNIDSNSALLLKSIKSKNIHDLSFDSYLKGISLKLLGNFFGKFYDTENKNGSLTQVENDAINKTRDYLLSNLYGPFPSVIFLAAMAGMSESKYKMSFKKSLDMTPNNFFIKEKMSLGRNLLKSGKFHTLTEIMYELNYSKLSYFSSKYFELFGCKPIDDFVKK</sequence>
<dbReference type="EMBL" id="JBHSGV010000003">
    <property type="protein sequence ID" value="MFC4747209.1"/>
    <property type="molecule type" value="Genomic_DNA"/>
</dbReference>
<dbReference type="InterPro" id="IPR018060">
    <property type="entry name" value="HTH_AraC"/>
</dbReference>